<proteinExistence type="predicted"/>
<dbReference type="Proteomes" id="UP000321353">
    <property type="component" value="Chromosome"/>
</dbReference>
<keyword evidence="3" id="KW-1185">Reference proteome</keyword>
<gene>
    <name evidence="2" type="ORF">Mal15_32520</name>
</gene>
<feature type="region of interest" description="Disordered" evidence="1">
    <location>
        <begin position="1"/>
        <end position="25"/>
    </location>
</feature>
<feature type="compositionally biased region" description="Basic and acidic residues" evidence="1">
    <location>
        <begin position="96"/>
        <end position="113"/>
    </location>
</feature>
<organism evidence="2 3">
    <name type="scientific">Stieleria maiorica</name>
    <dbReference type="NCBI Taxonomy" id="2795974"/>
    <lineage>
        <taxon>Bacteria</taxon>
        <taxon>Pseudomonadati</taxon>
        <taxon>Planctomycetota</taxon>
        <taxon>Planctomycetia</taxon>
        <taxon>Pirellulales</taxon>
        <taxon>Pirellulaceae</taxon>
        <taxon>Stieleria</taxon>
    </lineage>
</organism>
<accession>A0A5B9MD41</accession>
<dbReference type="EMBL" id="CP036264">
    <property type="protein sequence ID" value="QEF99191.1"/>
    <property type="molecule type" value="Genomic_DNA"/>
</dbReference>
<name>A0A5B9MD41_9BACT</name>
<sequence>MLMWDRRRGRQRTLPHPREATSSPQFFSPKVAIEMSTQWFYMASGWIRKARRIGPISEADLLNRIDKGQIDPGTLVQSSKTRNKWIPMNKVGPAMERWRRSHPEESDKKTARQ</sequence>
<evidence type="ECO:0008006" key="4">
    <source>
        <dbReference type="Google" id="ProtNLM"/>
    </source>
</evidence>
<protein>
    <recommendedName>
        <fullName evidence="4">GYF domain-containing protein</fullName>
    </recommendedName>
</protein>
<dbReference type="AlphaFoldDB" id="A0A5B9MD41"/>
<reference evidence="2 3" key="1">
    <citation type="submission" date="2019-02" db="EMBL/GenBank/DDBJ databases">
        <title>Planctomycetal bacteria perform biofilm scaping via a novel small molecule.</title>
        <authorList>
            <person name="Jeske O."/>
            <person name="Boedeker C."/>
            <person name="Wiegand S."/>
            <person name="Breitling P."/>
            <person name="Kallscheuer N."/>
            <person name="Jogler M."/>
            <person name="Rohde M."/>
            <person name="Petersen J."/>
            <person name="Medema M.H."/>
            <person name="Surup F."/>
            <person name="Jogler C."/>
        </authorList>
    </citation>
    <scope>NUCLEOTIDE SEQUENCE [LARGE SCALE GENOMIC DNA]</scope>
    <source>
        <strain evidence="2 3">Mal15</strain>
    </source>
</reference>
<evidence type="ECO:0000313" key="2">
    <source>
        <dbReference type="EMBL" id="QEF99191.1"/>
    </source>
</evidence>
<evidence type="ECO:0000256" key="1">
    <source>
        <dbReference type="SAM" id="MobiDB-lite"/>
    </source>
</evidence>
<evidence type="ECO:0000313" key="3">
    <source>
        <dbReference type="Proteomes" id="UP000321353"/>
    </source>
</evidence>
<feature type="region of interest" description="Disordered" evidence="1">
    <location>
        <begin position="84"/>
        <end position="113"/>
    </location>
</feature>
<dbReference type="KEGG" id="smam:Mal15_32520"/>